<accession>A0A448WXE9</accession>
<dbReference type="OrthoDB" id="1259151at2759"/>
<proteinExistence type="predicted"/>
<reference evidence="3" key="1">
    <citation type="submission" date="2018-11" db="EMBL/GenBank/DDBJ databases">
        <authorList>
            <consortium name="Pathogen Informatics"/>
        </authorList>
    </citation>
    <scope>NUCLEOTIDE SEQUENCE</scope>
</reference>
<feature type="region of interest" description="Disordered" evidence="1">
    <location>
        <begin position="235"/>
        <end position="258"/>
    </location>
</feature>
<gene>
    <name evidence="3" type="ORF">PXEA_LOCUS16086</name>
</gene>
<dbReference type="GO" id="GO:0031490">
    <property type="term" value="F:chromatin DNA binding"/>
    <property type="evidence" value="ECO:0007669"/>
    <property type="project" value="TreeGrafter"/>
</dbReference>
<evidence type="ECO:0000313" key="4">
    <source>
        <dbReference type="Proteomes" id="UP000784294"/>
    </source>
</evidence>
<protein>
    <recommendedName>
        <fullName evidence="2">GRAM domain-containing protein</fullName>
    </recommendedName>
</protein>
<dbReference type="Pfam" id="PF02893">
    <property type="entry name" value="GRAM"/>
    <property type="match status" value="1"/>
</dbReference>
<dbReference type="CDD" id="cd13214">
    <property type="entry name" value="PH-GRAM_WBP2"/>
    <property type="match status" value="1"/>
</dbReference>
<evidence type="ECO:0000313" key="3">
    <source>
        <dbReference type="EMBL" id="VEL22646.1"/>
    </source>
</evidence>
<dbReference type="GO" id="GO:0005634">
    <property type="term" value="C:nucleus"/>
    <property type="evidence" value="ECO:0007669"/>
    <property type="project" value="TreeGrafter"/>
</dbReference>
<name>A0A448WXE9_9PLAT</name>
<feature type="non-terminal residue" evidence="3">
    <location>
        <position position="1"/>
    </location>
</feature>
<evidence type="ECO:0000256" key="1">
    <source>
        <dbReference type="SAM" id="MobiDB-lite"/>
    </source>
</evidence>
<dbReference type="InterPro" id="IPR044852">
    <property type="entry name" value="WBP2-like"/>
</dbReference>
<dbReference type="Gene3D" id="2.30.29.30">
    <property type="entry name" value="Pleckstrin-homology domain (PH domain)/Phosphotyrosine-binding domain (PTB)"/>
    <property type="match status" value="1"/>
</dbReference>
<dbReference type="InterPro" id="IPR011993">
    <property type="entry name" value="PH-like_dom_sf"/>
</dbReference>
<organism evidence="3 4">
    <name type="scientific">Protopolystoma xenopodis</name>
    <dbReference type="NCBI Taxonomy" id="117903"/>
    <lineage>
        <taxon>Eukaryota</taxon>
        <taxon>Metazoa</taxon>
        <taxon>Spiralia</taxon>
        <taxon>Lophotrochozoa</taxon>
        <taxon>Platyhelminthes</taxon>
        <taxon>Monogenea</taxon>
        <taxon>Polyopisthocotylea</taxon>
        <taxon>Polystomatidea</taxon>
        <taxon>Polystomatidae</taxon>
        <taxon>Protopolystoma</taxon>
    </lineage>
</organism>
<dbReference type="PANTHER" id="PTHR31606:SF1">
    <property type="entry name" value="WW DOMAIN BINDING PROTEIN 2, ISOFORM E"/>
    <property type="match status" value="1"/>
</dbReference>
<dbReference type="SUPFAM" id="SSF50729">
    <property type="entry name" value="PH domain-like"/>
    <property type="match status" value="1"/>
</dbReference>
<dbReference type="Proteomes" id="UP000784294">
    <property type="component" value="Unassembled WGS sequence"/>
</dbReference>
<dbReference type="EMBL" id="CAAALY010057675">
    <property type="protein sequence ID" value="VEL22646.1"/>
    <property type="molecule type" value="Genomic_DNA"/>
</dbReference>
<dbReference type="PANTHER" id="PTHR31606">
    <property type="entry name" value="WW DOMAIN BINDING PROTEIN 2, ISOFORM E"/>
    <property type="match status" value="1"/>
</dbReference>
<dbReference type="AlphaFoldDB" id="A0A448WXE9"/>
<sequence length="258" mass="27778">LLIFYDGCDLKLSDNDYPAFKNTAHGRIYLTSHRVIFVSKKASSLMSFSMPFVNMKGIQIKQPVLGANRIEGKVYPQQHEPWQGSVTFFLTFNHGGAIEFGKALLQLGKLATSSQHVSGSYQRMPAAADYYACPPPAYAPPFTDPFYHFVPQHDAFTVPPANSLFQYSTPPPYPGAVPVVAPFQPSPSGPMGPPCYSPGPYPAPSYPTNGASFTGVSSNSYPMCPYPGGTISNTHQQASPNYLPVDGASSMTPAQAGN</sequence>
<dbReference type="InterPro" id="IPR004182">
    <property type="entry name" value="GRAM"/>
</dbReference>
<evidence type="ECO:0000259" key="2">
    <source>
        <dbReference type="Pfam" id="PF02893"/>
    </source>
</evidence>
<comment type="caution">
    <text evidence="3">The sequence shown here is derived from an EMBL/GenBank/DDBJ whole genome shotgun (WGS) entry which is preliminary data.</text>
</comment>
<feature type="compositionally biased region" description="Polar residues" evidence="1">
    <location>
        <begin position="249"/>
        <end position="258"/>
    </location>
</feature>
<keyword evidence="4" id="KW-1185">Reference proteome</keyword>
<dbReference type="GO" id="GO:0003713">
    <property type="term" value="F:transcription coactivator activity"/>
    <property type="evidence" value="ECO:0007669"/>
    <property type="project" value="InterPro"/>
</dbReference>
<feature type="domain" description="GRAM" evidence="2">
    <location>
        <begin position="23"/>
        <end position="106"/>
    </location>
</feature>